<dbReference type="Proteomes" id="UP001218364">
    <property type="component" value="Unassembled WGS sequence"/>
</dbReference>
<comment type="caution">
    <text evidence="1">The sequence shown here is derived from an EMBL/GenBank/DDBJ whole genome shotgun (WGS) entry which is preliminary data.</text>
</comment>
<dbReference type="RefSeq" id="WP_274840371.1">
    <property type="nucleotide sequence ID" value="NZ_JARCJF010000035.1"/>
</dbReference>
<accession>A0ABD4XFB8</accession>
<evidence type="ECO:0000313" key="2">
    <source>
        <dbReference type="Proteomes" id="UP001218364"/>
    </source>
</evidence>
<evidence type="ECO:0000313" key="1">
    <source>
        <dbReference type="EMBL" id="MDE4168253.1"/>
    </source>
</evidence>
<protein>
    <recommendedName>
        <fullName evidence="3">Glycosyltransferase</fullName>
    </recommendedName>
</protein>
<name>A0ABD4XFB8_9RHOB</name>
<gene>
    <name evidence="1" type="ORF">PXK24_21530</name>
</gene>
<proteinExistence type="predicted"/>
<organism evidence="1 2">
    <name type="scientific">Phaeobacter gallaeciensis</name>
    <dbReference type="NCBI Taxonomy" id="60890"/>
    <lineage>
        <taxon>Bacteria</taxon>
        <taxon>Pseudomonadati</taxon>
        <taxon>Pseudomonadota</taxon>
        <taxon>Alphaproteobacteria</taxon>
        <taxon>Rhodobacterales</taxon>
        <taxon>Roseobacteraceae</taxon>
        <taxon>Phaeobacter</taxon>
    </lineage>
</organism>
<reference evidence="1 2" key="1">
    <citation type="submission" date="2023-02" db="EMBL/GenBank/DDBJ databases">
        <title>Population genomics of bacteria associated with diatom.</title>
        <authorList>
            <person name="Xie J."/>
            <person name="Wang H."/>
        </authorList>
    </citation>
    <scope>NUCLEOTIDE SEQUENCE [LARGE SCALE GENOMIC DNA]</scope>
    <source>
        <strain evidence="1 2">PT47_8</strain>
    </source>
</reference>
<dbReference type="Gene3D" id="3.40.50.2000">
    <property type="entry name" value="Glycogen Phosphorylase B"/>
    <property type="match status" value="1"/>
</dbReference>
<dbReference type="SUPFAM" id="SSF53756">
    <property type="entry name" value="UDP-Glycosyltransferase/glycogen phosphorylase"/>
    <property type="match status" value="1"/>
</dbReference>
<evidence type="ECO:0008006" key="3">
    <source>
        <dbReference type="Google" id="ProtNLM"/>
    </source>
</evidence>
<dbReference type="EMBL" id="JARCJK010000035">
    <property type="protein sequence ID" value="MDE4168253.1"/>
    <property type="molecule type" value="Genomic_DNA"/>
</dbReference>
<sequence>MSRQRIAIMCNGVVPDSNIPCGAQGLRARGTQLGLQAHGYDVDIITKSNVPHVQAKRWGVSNIRVPGYWRLIQPENFVRTVNRCYDVLILPNWAALPDFVPRKDTKLIYDFFSATLVEHSFITDEEGLNKRRESKIELLSNASNFIGNGIGRAEYGTKFLNEVGLGNHDVASVRLTAQGLPRSVDKAGGFRIFAGGFDQPWTQGLTPEVLFEVADSVRAEIVTIGVGKNPNMDKAPLAFDSLSQNRQGIGRVLGHPPQVSKGYNTLNASSHVTLDVFMRNAEREVSYSTRAVSALSNGCPLITMSFTEIGQIVKELDCGWVLDEFSIEALIDLLREIESDRDEVERRAANTLLFRERYGDPVTEAQGLVDFLT</sequence>
<dbReference type="AlphaFoldDB" id="A0ABD4XFB8"/>